<evidence type="ECO:0000313" key="1">
    <source>
        <dbReference type="EMBL" id="KGO65622.1"/>
    </source>
</evidence>
<dbReference type="OMA" id="ASHIVNC"/>
<dbReference type="PhylomeDB" id="A0A0A2KCR4"/>
<proteinExistence type="predicted"/>
<comment type="caution">
    <text evidence="1">The sequence shown here is derived from an EMBL/GenBank/DDBJ whole genome shotgun (WGS) entry which is preliminary data.</text>
</comment>
<dbReference type="InterPro" id="IPR011009">
    <property type="entry name" value="Kinase-like_dom_sf"/>
</dbReference>
<dbReference type="SUPFAM" id="SSF56112">
    <property type="entry name" value="Protein kinase-like (PK-like)"/>
    <property type="match status" value="1"/>
</dbReference>
<sequence>MGPAHPTLLHSPLFFNAPLNQHNMEPAQLQLARPLAPLLRNAGTTQPSVHNDRVALRYMGHWASFVQDVMTMFHSTPITHQVPINNESENYVVGSELGLSGRFVRNLCDPVIQALMPLPEMSSVRFADFQALAFSDRVVPDVAFGLVMNPESSDSLDEISMVGEFKTPWTLNFHQMEINCPNPHPRLETLIGQVTTQMRMAQVRYAFLTTYNFTVFVKRASDLSYLLSQPIRYDCQGPSLREMFFGFCLLSRSDPNYHESDPDTATRLRGISGLRASERLCLLRSHEVPPPGTPQTITSTSVAVECGTSTPVIVNCVEQLSLPDNQEKVVWLAEINGVRRVLKCWIPDLDALFDNEAYVYHRLETAHPAGSYLFPKCIARGQVICSSLFPQGYVIIMEYREGERLSDIWHMLNAAERAHIENECLKAIHALRAISIRLDDPGKHNVLYARESRAVTLLDFEVAAPLAANTFIPTSYEMGEIFNSSSLRTGEQGG</sequence>
<accession>A0A0A2KCR4</accession>
<dbReference type="OrthoDB" id="2156052at2759"/>
<dbReference type="AlphaFoldDB" id="A0A0A2KCR4"/>
<protein>
    <recommendedName>
        <fullName evidence="3">Protein kinase domain-containing protein</fullName>
    </recommendedName>
</protein>
<name>A0A0A2KCR4_PENIT</name>
<reference evidence="1 2" key="1">
    <citation type="journal article" date="2015" name="Mol. Plant Microbe Interact.">
        <title>Genome, transcriptome, and functional analyses of Penicillium expansum provide new insights into secondary metabolism and pathogenicity.</title>
        <authorList>
            <person name="Ballester A.R."/>
            <person name="Marcet-Houben M."/>
            <person name="Levin E."/>
            <person name="Sela N."/>
            <person name="Selma-Lazaro C."/>
            <person name="Carmona L."/>
            <person name="Wisniewski M."/>
            <person name="Droby S."/>
            <person name="Gonzalez-Candelas L."/>
            <person name="Gabaldon T."/>
        </authorList>
    </citation>
    <scope>NUCLEOTIDE SEQUENCE [LARGE SCALE GENOMIC DNA]</scope>
    <source>
        <strain evidence="1 2">PHI-1</strain>
    </source>
</reference>
<evidence type="ECO:0008006" key="3">
    <source>
        <dbReference type="Google" id="ProtNLM"/>
    </source>
</evidence>
<dbReference type="STRING" id="40296.A0A0A2KCR4"/>
<dbReference type="HOGENOM" id="CLU_037452_0_0_1"/>
<organism evidence="1 2">
    <name type="scientific">Penicillium italicum</name>
    <name type="common">Blue mold</name>
    <dbReference type="NCBI Taxonomy" id="40296"/>
    <lineage>
        <taxon>Eukaryota</taxon>
        <taxon>Fungi</taxon>
        <taxon>Dikarya</taxon>
        <taxon>Ascomycota</taxon>
        <taxon>Pezizomycotina</taxon>
        <taxon>Eurotiomycetes</taxon>
        <taxon>Eurotiomycetidae</taxon>
        <taxon>Eurotiales</taxon>
        <taxon>Aspergillaceae</taxon>
        <taxon>Penicillium</taxon>
    </lineage>
</organism>
<gene>
    <name evidence="1" type="ORF">PITC_007400</name>
</gene>
<dbReference type="EMBL" id="JQGA01001488">
    <property type="protein sequence ID" value="KGO65622.1"/>
    <property type="molecule type" value="Genomic_DNA"/>
</dbReference>
<keyword evidence="2" id="KW-1185">Reference proteome</keyword>
<dbReference type="Proteomes" id="UP000030104">
    <property type="component" value="Unassembled WGS sequence"/>
</dbReference>
<evidence type="ECO:0000313" key="2">
    <source>
        <dbReference type="Proteomes" id="UP000030104"/>
    </source>
</evidence>